<dbReference type="PANTHER" id="PTHR43464:SF19">
    <property type="entry name" value="UBIQUINONE BIOSYNTHESIS O-METHYLTRANSFERASE, MITOCHONDRIAL"/>
    <property type="match status" value="1"/>
</dbReference>
<organism evidence="5 6">
    <name type="scientific">Granulicella rosea</name>
    <dbReference type="NCBI Taxonomy" id="474952"/>
    <lineage>
        <taxon>Bacteria</taxon>
        <taxon>Pseudomonadati</taxon>
        <taxon>Acidobacteriota</taxon>
        <taxon>Terriglobia</taxon>
        <taxon>Terriglobales</taxon>
        <taxon>Acidobacteriaceae</taxon>
        <taxon>Granulicella</taxon>
    </lineage>
</organism>
<evidence type="ECO:0000313" key="5">
    <source>
        <dbReference type="EMBL" id="SNT20756.1"/>
    </source>
</evidence>
<reference evidence="5 6" key="1">
    <citation type="submission" date="2017-06" db="EMBL/GenBank/DDBJ databases">
        <authorList>
            <person name="Kim H.J."/>
            <person name="Triplett B.A."/>
        </authorList>
    </citation>
    <scope>NUCLEOTIDE SEQUENCE [LARGE SCALE GENOMIC DNA]</scope>
    <source>
        <strain evidence="5 6">DSM 18704</strain>
    </source>
</reference>
<keyword evidence="2 5" id="KW-0808">Transferase</keyword>
<dbReference type="EMBL" id="FZOU01000005">
    <property type="protein sequence ID" value="SNT20756.1"/>
    <property type="molecule type" value="Genomic_DNA"/>
</dbReference>
<dbReference type="SUPFAM" id="SSF53335">
    <property type="entry name" value="S-adenosyl-L-methionine-dependent methyltransferases"/>
    <property type="match status" value="1"/>
</dbReference>
<name>A0A239KQW7_9BACT</name>
<keyword evidence="6" id="KW-1185">Reference proteome</keyword>
<evidence type="ECO:0000313" key="6">
    <source>
        <dbReference type="Proteomes" id="UP000198356"/>
    </source>
</evidence>
<evidence type="ECO:0000256" key="3">
    <source>
        <dbReference type="ARBA" id="ARBA00022691"/>
    </source>
</evidence>
<dbReference type="AlphaFoldDB" id="A0A239KQW7"/>
<accession>A0A239KQW7</accession>
<gene>
    <name evidence="5" type="ORF">SAMN05421770_105158</name>
</gene>
<dbReference type="CDD" id="cd02440">
    <property type="entry name" value="AdoMet_MTases"/>
    <property type="match status" value="1"/>
</dbReference>
<dbReference type="GO" id="GO:0008168">
    <property type="term" value="F:methyltransferase activity"/>
    <property type="evidence" value="ECO:0007669"/>
    <property type="project" value="UniProtKB-KW"/>
</dbReference>
<keyword evidence="3" id="KW-0949">S-adenosyl-L-methionine</keyword>
<dbReference type="Gene3D" id="3.40.50.150">
    <property type="entry name" value="Vaccinia Virus protein VP39"/>
    <property type="match status" value="1"/>
</dbReference>
<feature type="domain" description="Methyltransferase" evidence="4">
    <location>
        <begin position="76"/>
        <end position="166"/>
    </location>
</feature>
<dbReference type="PANTHER" id="PTHR43464">
    <property type="entry name" value="METHYLTRANSFERASE"/>
    <property type="match status" value="1"/>
</dbReference>
<proteinExistence type="predicted"/>
<evidence type="ECO:0000256" key="1">
    <source>
        <dbReference type="ARBA" id="ARBA00022603"/>
    </source>
</evidence>
<protein>
    <submittedName>
        <fullName evidence="5">Methyltransferase domain-containing protein</fullName>
    </submittedName>
</protein>
<sequence length="254" mass="29440">MADYVVSLSTEIDLSRRADLASNPEQMDQPCAYADLRECLLDIAEINRLTFAYRPTLHWLNHVHAVLPRLGRPLQILDVGCGYGDGLRRIRRWAFEKNLPVVLTGIDRNPQAIRAARKATHPGENITFLEGDIFSYEQEAGVDIVVSSLLTHHFEDPQIVRFLDWMESNARLGWFVNDLHRQQRAYTVFRLASRFMGWHRFVKHDGAVSILRSFRAEDWRRLATEAALSPDTYQIREYRPARLCVARVKLARLR</sequence>
<evidence type="ECO:0000259" key="4">
    <source>
        <dbReference type="Pfam" id="PF13649"/>
    </source>
</evidence>
<dbReference type="GO" id="GO:0032259">
    <property type="term" value="P:methylation"/>
    <property type="evidence" value="ECO:0007669"/>
    <property type="project" value="UniProtKB-KW"/>
</dbReference>
<dbReference type="Pfam" id="PF13649">
    <property type="entry name" value="Methyltransf_25"/>
    <property type="match status" value="1"/>
</dbReference>
<evidence type="ECO:0000256" key="2">
    <source>
        <dbReference type="ARBA" id="ARBA00022679"/>
    </source>
</evidence>
<dbReference type="RefSeq" id="WP_245818015.1">
    <property type="nucleotide sequence ID" value="NZ_FZOU01000005.1"/>
</dbReference>
<dbReference type="InterPro" id="IPR029063">
    <property type="entry name" value="SAM-dependent_MTases_sf"/>
</dbReference>
<dbReference type="Proteomes" id="UP000198356">
    <property type="component" value="Unassembled WGS sequence"/>
</dbReference>
<dbReference type="InterPro" id="IPR041698">
    <property type="entry name" value="Methyltransf_25"/>
</dbReference>
<keyword evidence="1 5" id="KW-0489">Methyltransferase</keyword>